<proteinExistence type="predicted"/>
<evidence type="ECO:0008006" key="4">
    <source>
        <dbReference type="Google" id="ProtNLM"/>
    </source>
</evidence>
<dbReference type="RefSeq" id="XP_022664410.1">
    <property type="nucleotide sequence ID" value="XM_022808675.1"/>
</dbReference>
<evidence type="ECO:0000256" key="1">
    <source>
        <dbReference type="SAM" id="SignalP"/>
    </source>
</evidence>
<feature type="chain" id="PRO_5029760530" description="Prokineticin domain-containing protein" evidence="1">
    <location>
        <begin position="22"/>
        <end position="145"/>
    </location>
</feature>
<keyword evidence="1" id="KW-0732">Signal</keyword>
<dbReference type="OrthoDB" id="6408184at2759"/>
<dbReference type="GeneID" id="111251744"/>
<organism evidence="2 3">
    <name type="scientific">Varroa destructor</name>
    <name type="common">Honeybee mite</name>
    <dbReference type="NCBI Taxonomy" id="109461"/>
    <lineage>
        <taxon>Eukaryota</taxon>
        <taxon>Metazoa</taxon>
        <taxon>Ecdysozoa</taxon>
        <taxon>Arthropoda</taxon>
        <taxon>Chelicerata</taxon>
        <taxon>Arachnida</taxon>
        <taxon>Acari</taxon>
        <taxon>Parasitiformes</taxon>
        <taxon>Mesostigmata</taxon>
        <taxon>Gamasina</taxon>
        <taxon>Dermanyssoidea</taxon>
        <taxon>Varroidae</taxon>
        <taxon>Varroa</taxon>
    </lineage>
</organism>
<evidence type="ECO:0000313" key="3">
    <source>
        <dbReference type="Proteomes" id="UP000594260"/>
    </source>
</evidence>
<keyword evidence="3" id="KW-1185">Reference proteome</keyword>
<dbReference type="KEGG" id="vde:111251744"/>
<protein>
    <recommendedName>
        <fullName evidence="4">Prokineticin domain-containing protein</fullName>
    </recommendedName>
</protein>
<sequence length="145" mass="16015">MFRCPLNSVFVATSILTAAMAGSDHWLGNFCSKPGDCSTNECCLVGMSRYSRPTCVRQATVGENCLMGARPENKTLLYPGGRLIEVHGVYRLFCPCEDGLDCFEAVCQPMSSKEVSRNALYDIDSFDYSTLSDSTKDDRYVEFAS</sequence>
<dbReference type="InParanoid" id="A0A7M7KBG6"/>
<name>A0A7M7KBG6_VARDE</name>
<feature type="signal peptide" evidence="1">
    <location>
        <begin position="1"/>
        <end position="21"/>
    </location>
</feature>
<accession>A0A7M7KBG6</accession>
<evidence type="ECO:0000313" key="2">
    <source>
        <dbReference type="EnsemblMetazoa" id="XP_022664410"/>
    </source>
</evidence>
<dbReference type="AlphaFoldDB" id="A0A7M7KBG6"/>
<dbReference type="EnsemblMetazoa" id="XM_022808675">
    <property type="protein sequence ID" value="XP_022664410"/>
    <property type="gene ID" value="LOC111251744"/>
</dbReference>
<dbReference type="Gene3D" id="2.10.80.10">
    <property type="entry name" value="Lipase, subunit A"/>
    <property type="match status" value="1"/>
</dbReference>
<reference evidence="2" key="1">
    <citation type="submission" date="2021-01" db="UniProtKB">
        <authorList>
            <consortium name="EnsemblMetazoa"/>
        </authorList>
    </citation>
    <scope>IDENTIFICATION</scope>
</reference>
<dbReference type="Proteomes" id="UP000594260">
    <property type="component" value="Unplaced"/>
</dbReference>